<evidence type="ECO:0000313" key="4">
    <source>
        <dbReference type="Proteomes" id="UP001447188"/>
    </source>
</evidence>
<dbReference type="Proteomes" id="UP001447188">
    <property type="component" value="Unassembled WGS sequence"/>
</dbReference>
<organism evidence="3 4">
    <name type="scientific">Discina gigas</name>
    <dbReference type="NCBI Taxonomy" id="1032678"/>
    <lineage>
        <taxon>Eukaryota</taxon>
        <taxon>Fungi</taxon>
        <taxon>Dikarya</taxon>
        <taxon>Ascomycota</taxon>
        <taxon>Pezizomycotina</taxon>
        <taxon>Pezizomycetes</taxon>
        <taxon>Pezizales</taxon>
        <taxon>Discinaceae</taxon>
        <taxon>Discina</taxon>
    </lineage>
</organism>
<evidence type="ECO:0000313" key="3">
    <source>
        <dbReference type="EMBL" id="KAL0633343.1"/>
    </source>
</evidence>
<dbReference type="Pfam" id="PF00397">
    <property type="entry name" value="WW"/>
    <property type="match status" value="1"/>
</dbReference>
<dbReference type="PROSITE" id="PS01159">
    <property type="entry name" value="WW_DOMAIN_1"/>
    <property type="match status" value="1"/>
</dbReference>
<accession>A0ABR3GBL0</accession>
<reference evidence="3 4" key="1">
    <citation type="submission" date="2024-02" db="EMBL/GenBank/DDBJ databases">
        <title>Discinaceae phylogenomics.</title>
        <authorList>
            <person name="Dirks A.C."/>
            <person name="James T.Y."/>
        </authorList>
    </citation>
    <scope>NUCLEOTIDE SEQUENCE [LARGE SCALE GENOMIC DNA]</scope>
    <source>
        <strain evidence="3 4">ACD0624</strain>
    </source>
</reference>
<dbReference type="PROSITE" id="PS50020">
    <property type="entry name" value="WW_DOMAIN_2"/>
    <property type="match status" value="1"/>
</dbReference>
<sequence length="260" mass="27873">MSTTEHSRDSGIVEDFAPPPGPPPPIMPEGWIARFDNKYQQFFYVNLATKQSQWDKPPGTIDAPISGRVSGEGERPPAYGDIKSQSPRPGSGYGQRGEFVTQQTVTPSQPQYPSQQQYPSQLSTPQPETRSRSPGRGIAGRVSSFLRSHSSKSTPNHQQPGQQYYGPQQSYVPQQGYYQQQSRPVYVQSSGPGYMQGPPQRSGMGGMGAGGAAALGVGGGLLGGVLLAEAFDDHNDYQQGFEDGADFGGDYGDGDMGGDF</sequence>
<name>A0ABR3GBL0_9PEZI</name>
<feature type="compositionally biased region" description="Low complexity" evidence="1">
    <location>
        <begin position="100"/>
        <end position="127"/>
    </location>
</feature>
<dbReference type="Gene3D" id="2.20.70.10">
    <property type="match status" value="1"/>
</dbReference>
<dbReference type="InterPro" id="IPR001202">
    <property type="entry name" value="WW_dom"/>
</dbReference>
<comment type="caution">
    <text evidence="3">The sequence shown here is derived from an EMBL/GenBank/DDBJ whole genome shotgun (WGS) entry which is preliminary data.</text>
</comment>
<feature type="compositionally biased region" description="Polar residues" evidence="1">
    <location>
        <begin position="145"/>
        <end position="157"/>
    </location>
</feature>
<dbReference type="InterPro" id="IPR036020">
    <property type="entry name" value="WW_dom_sf"/>
</dbReference>
<dbReference type="SMART" id="SM00456">
    <property type="entry name" value="WW"/>
    <property type="match status" value="1"/>
</dbReference>
<evidence type="ECO:0000259" key="2">
    <source>
        <dbReference type="PROSITE" id="PS50020"/>
    </source>
</evidence>
<feature type="compositionally biased region" description="Low complexity" evidence="1">
    <location>
        <begin position="158"/>
        <end position="169"/>
    </location>
</feature>
<feature type="region of interest" description="Disordered" evidence="1">
    <location>
        <begin position="187"/>
        <end position="206"/>
    </location>
</feature>
<protein>
    <recommendedName>
        <fullName evidence="2">WW domain-containing protein</fullName>
    </recommendedName>
</protein>
<gene>
    <name evidence="3" type="ORF">Q9L58_007779</name>
</gene>
<keyword evidence="4" id="KW-1185">Reference proteome</keyword>
<evidence type="ECO:0000256" key="1">
    <source>
        <dbReference type="SAM" id="MobiDB-lite"/>
    </source>
</evidence>
<feature type="region of interest" description="Disordered" evidence="1">
    <location>
        <begin position="1"/>
        <end position="29"/>
    </location>
</feature>
<dbReference type="CDD" id="cd00201">
    <property type="entry name" value="WW"/>
    <property type="match status" value="1"/>
</dbReference>
<feature type="region of interest" description="Disordered" evidence="1">
    <location>
        <begin position="49"/>
        <end position="169"/>
    </location>
</feature>
<dbReference type="EMBL" id="JBBBZM010000129">
    <property type="protein sequence ID" value="KAL0633343.1"/>
    <property type="molecule type" value="Genomic_DNA"/>
</dbReference>
<feature type="domain" description="WW" evidence="2">
    <location>
        <begin position="25"/>
        <end position="59"/>
    </location>
</feature>
<feature type="compositionally biased region" description="Pro residues" evidence="1">
    <location>
        <begin position="17"/>
        <end position="27"/>
    </location>
</feature>
<proteinExistence type="predicted"/>
<dbReference type="SUPFAM" id="SSF51045">
    <property type="entry name" value="WW domain"/>
    <property type="match status" value="1"/>
</dbReference>
<feature type="compositionally biased region" description="Basic and acidic residues" evidence="1">
    <location>
        <begin position="1"/>
        <end position="11"/>
    </location>
</feature>